<accession>A0A0F5VHV2</accession>
<dbReference type="Pfam" id="PF22352">
    <property type="entry name" value="K319L-like_PKD"/>
    <property type="match status" value="1"/>
</dbReference>
<dbReference type="Gene3D" id="2.60.40.10">
    <property type="entry name" value="Immunoglobulins"/>
    <property type="match status" value="1"/>
</dbReference>
<dbReference type="SUPFAM" id="SSF52058">
    <property type="entry name" value="L domain-like"/>
    <property type="match status" value="1"/>
</dbReference>
<dbReference type="InterPro" id="IPR050836">
    <property type="entry name" value="SDS22/Internalin_LRR"/>
</dbReference>
<dbReference type="Gene3D" id="3.80.10.10">
    <property type="entry name" value="Ribonuclease Inhibitor"/>
    <property type="match status" value="1"/>
</dbReference>
<dbReference type="Proteomes" id="UP000033633">
    <property type="component" value="Unassembled WGS sequence"/>
</dbReference>
<dbReference type="Pfam" id="PF13855">
    <property type="entry name" value="LRR_8"/>
    <property type="match status" value="1"/>
</dbReference>
<dbReference type="EMBL" id="JWYV01000001">
    <property type="protein sequence ID" value="KKD01756.1"/>
    <property type="molecule type" value="Genomic_DNA"/>
</dbReference>
<name>A0A0F5VHV2_9GAMM</name>
<sequence>MSPDNAGDVQAILLLNKGLSLCFLIGLRHKTEMAMLTYSNIKQIVLLASVIFLTACNGGGSDSASGDKKLDKLPVEAASTKVSGQVFKGPVAYATVTAFNADGKELASTVTDNQGFYTLSLDASYRGVVQIDATGGDYINEATGMRTPLTETLRSVKVLTEKDSVMNVTLLTEMAVRELPFLVPELVAAANRKVAKAMQLDLDIVSEAPVDLLDEANVDETGGRVDYALVIAGMTKAAEAEDIKLSRLMFELNQDIADNSKLDDERQLTRLNQGINAFLDSAQNKVVVNKAQHYRNTYPVVAPLDMLSVYANHQLRIAPDITDDKGQLFYHWRQVMGPTVLMEGAHTEAMYFKAADTVKKQTLAFELTVTDSGGLSVSQTYYVRVLPIPVISGVAFKGPIKGARVKITQVDGTLIGEATTTSDGWYQIRNNNVYQGLVIAEVTGGTYVSEATGKTVPLESTLRAVTHLKATDQSIHITPFTELAVRRAKNLGEHFTQTTVEQANQEVTNALSGSGVVGTEPLNLMDPWNKIERFSAESDYALSLAAAMVAMHTHSQSLTDWLDRVSEDLSDNGKIDDIEILNALYRGVNSFIRSPHNHVRITELDSNLARRFYRSTSPEILLISASDGYERAQINVLVQAQDTGIGGIHFYSLRQLSGPAAKFTEKQSRNAFRISLPELNGELPETLTFEVTVSDWDELSASEIFSIEVQPYPNVVLDKIIDPQLRQCIESHSSKVLDIEDIRRLECGPDYAGISQLDGMEQLTYLTYLGVLAQNQITDVTPLASLPKLRSLAIEQTVMTDLTAFTVLKLGQLSLKNSPLLTDFSALPQLTELYTANFYGTGLTDGYLLDKFPVLRYLNVGHIQSTDLGFISDLYDLYGLVIADSGLTRLDPHWFDNKPDLLILDISGNPITDISELFGLTRLRELNLSKTDIADLSPLRKSMNLREIDISYTEVTDLSVFLRFTLAEQILLQGFQGRDISPLIELKKGDIDKVLRRIDLTGAVVVPCSQMTELRGLGVNIAVDVQPGVTCTADFPADL</sequence>
<comment type="caution">
    <text evidence="3">The sequence shown here is derived from an EMBL/GenBank/DDBJ whole genome shotgun (WGS) entry which is preliminary data.</text>
</comment>
<evidence type="ECO:0000313" key="4">
    <source>
        <dbReference type="Proteomes" id="UP000033633"/>
    </source>
</evidence>
<dbReference type="PANTHER" id="PTHR46652:SF3">
    <property type="entry name" value="LEUCINE-RICH REPEAT-CONTAINING PROTEIN 9"/>
    <property type="match status" value="1"/>
</dbReference>
<dbReference type="InterPro" id="IPR013783">
    <property type="entry name" value="Ig-like_fold"/>
</dbReference>
<dbReference type="PATRIC" id="fig|265726.11.peg.644"/>
<evidence type="ECO:0000313" key="3">
    <source>
        <dbReference type="EMBL" id="KKD01756.1"/>
    </source>
</evidence>
<dbReference type="AlphaFoldDB" id="A0A0F5VHV2"/>
<dbReference type="InterPro" id="IPR001611">
    <property type="entry name" value="Leu-rich_rpt"/>
</dbReference>
<proteinExistence type="predicted"/>
<evidence type="ECO:0000256" key="1">
    <source>
        <dbReference type="ARBA" id="ARBA00022614"/>
    </source>
</evidence>
<dbReference type="PROSITE" id="PS51450">
    <property type="entry name" value="LRR"/>
    <property type="match status" value="1"/>
</dbReference>
<keyword evidence="2" id="KW-0677">Repeat</keyword>
<dbReference type="PANTHER" id="PTHR46652">
    <property type="entry name" value="LEUCINE-RICH REPEAT AND IQ DOMAIN-CONTAINING PROTEIN 1-RELATED"/>
    <property type="match status" value="1"/>
</dbReference>
<keyword evidence="1" id="KW-0433">Leucine-rich repeat</keyword>
<organism evidence="3 4">
    <name type="scientific">Photobacterium halotolerans</name>
    <dbReference type="NCBI Taxonomy" id="265726"/>
    <lineage>
        <taxon>Bacteria</taxon>
        <taxon>Pseudomonadati</taxon>
        <taxon>Pseudomonadota</taxon>
        <taxon>Gammaproteobacteria</taxon>
        <taxon>Vibrionales</taxon>
        <taxon>Vibrionaceae</taxon>
        <taxon>Photobacterium</taxon>
    </lineage>
</organism>
<keyword evidence="4" id="KW-1185">Reference proteome</keyword>
<reference evidence="3 4" key="1">
    <citation type="submission" date="2014-12" db="EMBL/GenBank/DDBJ databases">
        <title>Mercury Reductase activity and rhizosphere competence traits in the genome of root associated Photobacterium halotolerans MELD1.</title>
        <authorList>
            <person name="Mathew D.C."/>
            <person name="Huang C.-C."/>
        </authorList>
    </citation>
    <scope>NUCLEOTIDE SEQUENCE [LARGE SCALE GENOMIC DNA]</scope>
    <source>
        <strain evidence="3 4">MELD1</strain>
    </source>
</reference>
<dbReference type="STRING" id="265726.KY46_02965"/>
<gene>
    <name evidence="3" type="ORF">KY46_02965</name>
</gene>
<dbReference type="InterPro" id="IPR032675">
    <property type="entry name" value="LRR_dom_sf"/>
</dbReference>
<protein>
    <submittedName>
        <fullName evidence="3">Uncharacterized protein</fullName>
    </submittedName>
</protein>
<evidence type="ECO:0000256" key="2">
    <source>
        <dbReference type="ARBA" id="ARBA00022737"/>
    </source>
</evidence>